<evidence type="ECO:0000256" key="1">
    <source>
        <dbReference type="SAM" id="MobiDB-lite"/>
    </source>
</evidence>
<name>A0A167YB37_CORFA</name>
<protein>
    <submittedName>
        <fullName evidence="2">Uncharacterized protein</fullName>
    </submittedName>
</protein>
<feature type="compositionally biased region" description="Basic and acidic residues" evidence="1">
    <location>
        <begin position="29"/>
        <end position="48"/>
    </location>
</feature>
<organism evidence="2 3">
    <name type="scientific">Cordyceps fumosorosea (strain ARSEF 2679)</name>
    <name type="common">Isaria fumosorosea</name>
    <dbReference type="NCBI Taxonomy" id="1081104"/>
    <lineage>
        <taxon>Eukaryota</taxon>
        <taxon>Fungi</taxon>
        <taxon>Dikarya</taxon>
        <taxon>Ascomycota</taxon>
        <taxon>Pezizomycotina</taxon>
        <taxon>Sordariomycetes</taxon>
        <taxon>Hypocreomycetidae</taxon>
        <taxon>Hypocreales</taxon>
        <taxon>Cordycipitaceae</taxon>
        <taxon>Cordyceps</taxon>
    </lineage>
</organism>
<dbReference type="Proteomes" id="UP000076744">
    <property type="component" value="Unassembled WGS sequence"/>
</dbReference>
<keyword evidence="3" id="KW-1185">Reference proteome</keyword>
<proteinExistence type="predicted"/>
<sequence length="103" mass="11521">MRTSPMDPPTRPRRHQARGAAGGGGGEPGGRDSARRRARDERAQRDGESLADNELVKYWEANKVELDAAAWLRYPALFLDGYISNGFRRWIGNRSTIQLPLGQ</sequence>
<gene>
    <name evidence="2" type="ORF">ISF_03934</name>
</gene>
<accession>A0A167YB37</accession>
<evidence type="ECO:0000313" key="3">
    <source>
        <dbReference type="Proteomes" id="UP000076744"/>
    </source>
</evidence>
<dbReference type="RefSeq" id="XP_018705120.1">
    <property type="nucleotide sequence ID" value="XM_018847540.1"/>
</dbReference>
<dbReference type="EMBL" id="AZHB01000008">
    <property type="protein sequence ID" value="OAA66096.1"/>
    <property type="molecule type" value="Genomic_DNA"/>
</dbReference>
<dbReference type="AlphaFoldDB" id="A0A167YB37"/>
<dbReference type="GeneID" id="30020226"/>
<reference evidence="2 3" key="1">
    <citation type="journal article" date="2016" name="Genome Biol. Evol.">
        <title>Divergent and convergent evolution of fungal pathogenicity.</title>
        <authorList>
            <person name="Shang Y."/>
            <person name="Xiao G."/>
            <person name="Zheng P."/>
            <person name="Cen K."/>
            <person name="Zhan S."/>
            <person name="Wang C."/>
        </authorList>
    </citation>
    <scope>NUCLEOTIDE SEQUENCE [LARGE SCALE GENOMIC DNA]</scope>
    <source>
        <strain evidence="2 3">ARSEF 2679</strain>
    </source>
</reference>
<comment type="caution">
    <text evidence="2">The sequence shown here is derived from an EMBL/GenBank/DDBJ whole genome shotgun (WGS) entry which is preliminary data.</text>
</comment>
<feature type="region of interest" description="Disordered" evidence="1">
    <location>
        <begin position="1"/>
        <end position="48"/>
    </location>
</feature>
<evidence type="ECO:0000313" key="2">
    <source>
        <dbReference type="EMBL" id="OAA66096.1"/>
    </source>
</evidence>